<dbReference type="Pfam" id="PF13561">
    <property type="entry name" value="adh_short_C2"/>
    <property type="match status" value="1"/>
</dbReference>
<keyword evidence="2" id="KW-1185">Reference proteome</keyword>
<dbReference type="Gene3D" id="3.40.50.720">
    <property type="entry name" value="NAD(P)-binding Rossmann-like Domain"/>
    <property type="match status" value="1"/>
</dbReference>
<dbReference type="InterPro" id="IPR036291">
    <property type="entry name" value="NAD(P)-bd_dom_sf"/>
</dbReference>
<reference evidence="2" key="1">
    <citation type="submission" date="2015-07" db="EMBL/GenBank/DDBJ databases">
        <authorList>
            <person name="Rodrigo-Torres Lidia"/>
            <person name="Arahal R.David."/>
        </authorList>
    </citation>
    <scope>NUCLEOTIDE SEQUENCE [LARGE SCALE GENOMIC DNA]</scope>
    <source>
        <strain evidence="2">CECT 5096</strain>
    </source>
</reference>
<dbReference type="STRING" id="311410.LA5095_02697"/>
<dbReference type="InterPro" id="IPR002347">
    <property type="entry name" value="SDR_fam"/>
</dbReference>
<name>A0A0M7AHS4_9HYPH</name>
<dbReference type="RefSeq" id="WP_055115826.1">
    <property type="nucleotide sequence ID" value="NZ_CXWA01000003.1"/>
</dbReference>
<evidence type="ECO:0000313" key="1">
    <source>
        <dbReference type="EMBL" id="CTQ63607.1"/>
    </source>
</evidence>
<dbReference type="GeneID" id="97667546"/>
<dbReference type="PANTHER" id="PTHR43544:SF12">
    <property type="entry name" value="NAD(P)-BINDING ROSSMANN-FOLD SUPERFAMILY PROTEIN"/>
    <property type="match status" value="1"/>
</dbReference>
<accession>A0A0M7AHS4</accession>
<sequence length="230" mass="24458">MSSRIALVLGSTGGIGSALMRSLNCSEQYDEVIGFSRSTVPGLDLLDEASVEACANRARSISGSVGLVFDATGALTPEGVRPEKSMREIDPVNFARSFAINAIGPALLMKHFLPILPREERSVFVTLSARVGSITDNRAGGWYAYRAAKAALNQIVRTAAVELARKKPNAICVALHPGTVRTSLTDGFSKTGLEVQEPEAASQSLLSVIDGLSPEQSGQFFDHRGAVIPW</sequence>
<protein>
    <submittedName>
        <fullName evidence="1">C signal</fullName>
    </submittedName>
</protein>
<dbReference type="GO" id="GO:0016491">
    <property type="term" value="F:oxidoreductase activity"/>
    <property type="evidence" value="ECO:0007669"/>
    <property type="project" value="TreeGrafter"/>
</dbReference>
<dbReference type="OrthoDB" id="9785826at2"/>
<proteinExistence type="predicted"/>
<dbReference type="Proteomes" id="UP000049983">
    <property type="component" value="Unassembled WGS sequence"/>
</dbReference>
<dbReference type="InterPro" id="IPR051468">
    <property type="entry name" value="Fungal_SecMetab_SDRs"/>
</dbReference>
<dbReference type="PRINTS" id="PR00081">
    <property type="entry name" value="GDHRDH"/>
</dbReference>
<dbReference type="PANTHER" id="PTHR43544">
    <property type="entry name" value="SHORT-CHAIN DEHYDROGENASE/REDUCTASE"/>
    <property type="match status" value="1"/>
</dbReference>
<evidence type="ECO:0000313" key="2">
    <source>
        <dbReference type="Proteomes" id="UP000049983"/>
    </source>
</evidence>
<dbReference type="EMBL" id="CXWC01000001">
    <property type="protein sequence ID" value="CTQ63607.1"/>
    <property type="molecule type" value="Genomic_DNA"/>
</dbReference>
<organism evidence="1 2">
    <name type="scientific">Roseibium album</name>
    <dbReference type="NCBI Taxonomy" id="311410"/>
    <lineage>
        <taxon>Bacteria</taxon>
        <taxon>Pseudomonadati</taxon>
        <taxon>Pseudomonadota</taxon>
        <taxon>Alphaproteobacteria</taxon>
        <taxon>Hyphomicrobiales</taxon>
        <taxon>Stappiaceae</taxon>
        <taxon>Roseibium</taxon>
    </lineage>
</organism>
<dbReference type="SUPFAM" id="SSF51735">
    <property type="entry name" value="NAD(P)-binding Rossmann-fold domains"/>
    <property type="match status" value="1"/>
</dbReference>
<gene>
    <name evidence="1" type="primary">csgA_1</name>
    <name evidence="1" type="ORF">LA5096_00066</name>
</gene>
<dbReference type="GO" id="GO:0005737">
    <property type="term" value="C:cytoplasm"/>
    <property type="evidence" value="ECO:0007669"/>
    <property type="project" value="TreeGrafter"/>
</dbReference>
<dbReference type="AlphaFoldDB" id="A0A0M7AHS4"/>